<name>A0AAD8LPF0_TARER</name>
<evidence type="ECO:0000313" key="2">
    <source>
        <dbReference type="Proteomes" id="UP001229421"/>
    </source>
</evidence>
<dbReference type="EMBL" id="JAUHHV010000001">
    <property type="protein sequence ID" value="KAK1441100.1"/>
    <property type="molecule type" value="Genomic_DNA"/>
</dbReference>
<gene>
    <name evidence="1" type="ORF">QVD17_06938</name>
</gene>
<reference evidence="1" key="1">
    <citation type="journal article" date="2023" name="bioRxiv">
        <title>Improved chromosome-level genome assembly for marigold (Tagetes erecta).</title>
        <authorList>
            <person name="Jiang F."/>
            <person name="Yuan L."/>
            <person name="Wang S."/>
            <person name="Wang H."/>
            <person name="Xu D."/>
            <person name="Wang A."/>
            <person name="Fan W."/>
        </authorList>
    </citation>
    <scope>NUCLEOTIDE SEQUENCE</scope>
    <source>
        <strain evidence="1">WSJ</strain>
        <tissue evidence="1">Leaf</tissue>
    </source>
</reference>
<dbReference type="Proteomes" id="UP001229421">
    <property type="component" value="Unassembled WGS sequence"/>
</dbReference>
<sequence>MDTTDYKSWKPLFVSSNIFRIVYILNVEREALEETSLLPAYSFSEGELRSNLSMKDCESSGYASKRRLTK</sequence>
<protein>
    <submittedName>
        <fullName evidence="1">Uncharacterized protein</fullName>
    </submittedName>
</protein>
<proteinExistence type="predicted"/>
<keyword evidence="2" id="KW-1185">Reference proteome</keyword>
<comment type="caution">
    <text evidence="1">The sequence shown here is derived from an EMBL/GenBank/DDBJ whole genome shotgun (WGS) entry which is preliminary data.</text>
</comment>
<dbReference type="AlphaFoldDB" id="A0AAD8LPF0"/>
<organism evidence="1 2">
    <name type="scientific">Tagetes erecta</name>
    <name type="common">African marigold</name>
    <dbReference type="NCBI Taxonomy" id="13708"/>
    <lineage>
        <taxon>Eukaryota</taxon>
        <taxon>Viridiplantae</taxon>
        <taxon>Streptophyta</taxon>
        <taxon>Embryophyta</taxon>
        <taxon>Tracheophyta</taxon>
        <taxon>Spermatophyta</taxon>
        <taxon>Magnoliopsida</taxon>
        <taxon>eudicotyledons</taxon>
        <taxon>Gunneridae</taxon>
        <taxon>Pentapetalae</taxon>
        <taxon>asterids</taxon>
        <taxon>campanulids</taxon>
        <taxon>Asterales</taxon>
        <taxon>Asteraceae</taxon>
        <taxon>Asteroideae</taxon>
        <taxon>Heliantheae alliance</taxon>
        <taxon>Tageteae</taxon>
        <taxon>Tagetes</taxon>
    </lineage>
</organism>
<evidence type="ECO:0000313" key="1">
    <source>
        <dbReference type="EMBL" id="KAK1441100.1"/>
    </source>
</evidence>
<accession>A0AAD8LPF0</accession>